<evidence type="ECO:0000313" key="2">
    <source>
        <dbReference type="Proteomes" id="UP000049077"/>
    </source>
</evidence>
<evidence type="ECO:0000313" key="1">
    <source>
        <dbReference type="EMBL" id="CDT13546.1"/>
    </source>
</evidence>
<accession>A0ABM9QQ41</accession>
<keyword evidence="2" id="KW-1185">Reference proteome</keyword>
<reference evidence="1 2" key="1">
    <citation type="submission" date="2014-06" db="EMBL/GenBank/DDBJ databases">
        <authorList>
            <person name="Le Roux F."/>
        </authorList>
    </citation>
    <scope>NUCLEOTIDE SEQUENCE [LARGE SCALE GENOMIC DNA]</scope>
    <source>
        <strain evidence="1 2">J5-4</strain>
    </source>
</reference>
<dbReference type="Proteomes" id="UP000049077">
    <property type="component" value="Unassembled WGS sequence"/>
</dbReference>
<proteinExistence type="predicted"/>
<gene>
    <name evidence="1" type="ORF">VCR4J5_1510280</name>
</gene>
<organism evidence="1 2">
    <name type="scientific">Vibrio crassostreae</name>
    <dbReference type="NCBI Taxonomy" id="246167"/>
    <lineage>
        <taxon>Bacteria</taxon>
        <taxon>Pseudomonadati</taxon>
        <taxon>Pseudomonadota</taxon>
        <taxon>Gammaproteobacteria</taxon>
        <taxon>Vibrionales</taxon>
        <taxon>Vibrionaceae</taxon>
        <taxon>Vibrio</taxon>
    </lineage>
</organism>
<comment type="caution">
    <text evidence="1">The sequence shown here is derived from an EMBL/GenBank/DDBJ whole genome shotgun (WGS) entry which is preliminary data.</text>
</comment>
<protein>
    <submittedName>
        <fullName evidence="1">Uncharacterized protein</fullName>
    </submittedName>
</protein>
<name>A0ABM9QQ41_9VIBR</name>
<dbReference type="EMBL" id="CCJX01000059">
    <property type="protein sequence ID" value="CDT13546.1"/>
    <property type="molecule type" value="Genomic_DNA"/>
</dbReference>
<sequence length="31" mass="3784">MHQDRKIYTVLHNQKEVYVKQAEVEVWLAID</sequence>